<dbReference type="InterPro" id="IPR018060">
    <property type="entry name" value="HTH_AraC"/>
</dbReference>
<evidence type="ECO:0000259" key="4">
    <source>
        <dbReference type="PROSITE" id="PS01124"/>
    </source>
</evidence>
<accession>A0AB37RJT9</accession>
<proteinExistence type="predicted"/>
<organism evidence="5 6">
    <name type="scientific">Lactiplantibacillus pentosus</name>
    <name type="common">Lactobacillus pentosus</name>
    <dbReference type="NCBI Taxonomy" id="1589"/>
    <lineage>
        <taxon>Bacteria</taxon>
        <taxon>Bacillati</taxon>
        <taxon>Bacillota</taxon>
        <taxon>Bacilli</taxon>
        <taxon>Lactobacillales</taxon>
        <taxon>Lactobacillaceae</taxon>
        <taxon>Lactiplantibacillus</taxon>
    </lineage>
</organism>
<comment type="caution">
    <text evidence="5">The sequence shown here is derived from an EMBL/GenBank/DDBJ whole genome shotgun (WGS) entry which is preliminary data.</text>
</comment>
<evidence type="ECO:0000256" key="1">
    <source>
        <dbReference type="ARBA" id="ARBA00023015"/>
    </source>
</evidence>
<sequence length="278" mass="32635">MFRHEIITTSNSLPFRLVIHRHSAVQITKHWHQSVEINYTIHGDGDYLVAGKFTHISDNDFILINSNDVHGVENIGPGDDRRSITILIPYDEILRFNPNFDSKYFLSKIDNQSVMCEVKKELYGIYESSKIEDKKVAHLRILGHYYLLMSLLFQHFLRDKKSVTSYHDLKKQEKIQHIINFLTENYREKITLEDVAKKFGFSRSYLDRLFKQIVGTSLIKYIQLIRLNFAYQLITETEKPIALIADECGFSNTKSMQKLFKQNYGMSPTNFRKNLKSQ</sequence>
<dbReference type="SUPFAM" id="SSF51182">
    <property type="entry name" value="RmlC-like cupins"/>
    <property type="match status" value="1"/>
</dbReference>
<dbReference type="GO" id="GO:0003700">
    <property type="term" value="F:DNA-binding transcription factor activity"/>
    <property type="evidence" value="ECO:0007669"/>
    <property type="project" value="InterPro"/>
</dbReference>
<dbReference type="Pfam" id="PF02311">
    <property type="entry name" value="AraC_binding"/>
    <property type="match status" value="1"/>
</dbReference>
<feature type="domain" description="HTH araC/xylS-type" evidence="4">
    <location>
        <begin position="176"/>
        <end position="274"/>
    </location>
</feature>
<evidence type="ECO:0000256" key="3">
    <source>
        <dbReference type="ARBA" id="ARBA00023163"/>
    </source>
</evidence>
<keyword evidence="2" id="KW-0238">DNA-binding</keyword>
<dbReference type="InterPro" id="IPR014710">
    <property type="entry name" value="RmlC-like_jellyroll"/>
</dbReference>
<dbReference type="InterPro" id="IPR003313">
    <property type="entry name" value="AraC-bd"/>
</dbReference>
<protein>
    <submittedName>
        <fullName evidence="5">AraC family transcriptional regulator</fullName>
    </submittedName>
</protein>
<dbReference type="RefSeq" id="WP_122211328.1">
    <property type="nucleotide sequence ID" value="NZ_RDCH01000042.1"/>
</dbReference>
<dbReference type="Gene3D" id="1.10.10.60">
    <property type="entry name" value="Homeodomain-like"/>
    <property type="match status" value="2"/>
</dbReference>
<name>A0AB37RJT9_LACPE</name>
<gene>
    <name evidence="5" type="ORF">D6U17_03900</name>
</gene>
<dbReference type="InterPro" id="IPR009057">
    <property type="entry name" value="Homeodomain-like_sf"/>
</dbReference>
<dbReference type="PANTHER" id="PTHR43280:SF2">
    <property type="entry name" value="HTH-TYPE TRANSCRIPTIONAL REGULATOR EXSA"/>
    <property type="match status" value="1"/>
</dbReference>
<dbReference type="Proteomes" id="UP000281061">
    <property type="component" value="Unassembled WGS sequence"/>
</dbReference>
<dbReference type="Gene3D" id="2.60.120.10">
    <property type="entry name" value="Jelly Rolls"/>
    <property type="match status" value="1"/>
</dbReference>
<dbReference type="SUPFAM" id="SSF46689">
    <property type="entry name" value="Homeodomain-like"/>
    <property type="match status" value="2"/>
</dbReference>
<evidence type="ECO:0000313" key="6">
    <source>
        <dbReference type="Proteomes" id="UP000281061"/>
    </source>
</evidence>
<dbReference type="AlphaFoldDB" id="A0AB37RJT9"/>
<dbReference type="Pfam" id="PF12833">
    <property type="entry name" value="HTH_18"/>
    <property type="match status" value="1"/>
</dbReference>
<keyword evidence="3" id="KW-0804">Transcription</keyword>
<dbReference type="PANTHER" id="PTHR43280">
    <property type="entry name" value="ARAC-FAMILY TRANSCRIPTIONAL REGULATOR"/>
    <property type="match status" value="1"/>
</dbReference>
<dbReference type="GO" id="GO:0043565">
    <property type="term" value="F:sequence-specific DNA binding"/>
    <property type="evidence" value="ECO:0007669"/>
    <property type="project" value="InterPro"/>
</dbReference>
<dbReference type="InterPro" id="IPR011051">
    <property type="entry name" value="RmlC_Cupin_sf"/>
</dbReference>
<dbReference type="SMART" id="SM00342">
    <property type="entry name" value="HTH_ARAC"/>
    <property type="match status" value="1"/>
</dbReference>
<evidence type="ECO:0000256" key="2">
    <source>
        <dbReference type="ARBA" id="ARBA00023125"/>
    </source>
</evidence>
<reference evidence="5 6" key="1">
    <citation type="submission" date="2018-10" db="EMBL/GenBank/DDBJ databases">
        <title>Genome sequences of five Lactobacillus pentosus strains isolated from brines of traditionally fermented spanish-style green table olives and differences between them.</title>
        <authorList>
            <person name="Jimenez Diaz R."/>
        </authorList>
    </citation>
    <scope>NUCLEOTIDE SEQUENCE [LARGE SCALE GENOMIC DNA]</scope>
    <source>
        <strain evidence="5 6">IG8</strain>
    </source>
</reference>
<dbReference type="EMBL" id="RDCL01000046">
    <property type="protein sequence ID" value="RMW56290.1"/>
    <property type="molecule type" value="Genomic_DNA"/>
</dbReference>
<evidence type="ECO:0000313" key="5">
    <source>
        <dbReference type="EMBL" id="RMW56290.1"/>
    </source>
</evidence>
<keyword evidence="1" id="KW-0805">Transcription regulation</keyword>
<dbReference type="PROSITE" id="PS01124">
    <property type="entry name" value="HTH_ARAC_FAMILY_2"/>
    <property type="match status" value="1"/>
</dbReference>